<dbReference type="Proteomes" id="UP000676336">
    <property type="component" value="Unassembled WGS sequence"/>
</dbReference>
<dbReference type="AlphaFoldDB" id="A0A816LSU5"/>
<comment type="caution">
    <text evidence="2">The sequence shown here is derived from an EMBL/GenBank/DDBJ whole genome shotgun (WGS) entry which is preliminary data.</text>
</comment>
<dbReference type="EMBL" id="CAJNRE010001712">
    <property type="protein sequence ID" value="CAF1955271.1"/>
    <property type="molecule type" value="Genomic_DNA"/>
</dbReference>
<name>A0A816LSU5_9BILA</name>
<evidence type="ECO:0000313" key="3">
    <source>
        <dbReference type="EMBL" id="CAF5175642.1"/>
    </source>
</evidence>
<reference evidence="2" key="1">
    <citation type="submission" date="2021-02" db="EMBL/GenBank/DDBJ databases">
        <authorList>
            <person name="Nowell W R."/>
        </authorList>
    </citation>
    <scope>NUCLEOTIDE SEQUENCE</scope>
</reference>
<keyword evidence="1" id="KW-0732">Signal</keyword>
<evidence type="ECO:0000313" key="4">
    <source>
        <dbReference type="Proteomes" id="UP000663824"/>
    </source>
</evidence>
<proteinExistence type="predicted"/>
<feature type="chain" id="PRO_5035610660" evidence="1">
    <location>
        <begin position="23"/>
        <end position="101"/>
    </location>
</feature>
<evidence type="ECO:0000256" key="1">
    <source>
        <dbReference type="SAM" id="SignalP"/>
    </source>
</evidence>
<accession>A0A816LSU5</accession>
<protein>
    <submittedName>
        <fullName evidence="2">Uncharacterized protein</fullName>
    </submittedName>
</protein>
<feature type="signal peptide" evidence="1">
    <location>
        <begin position="1"/>
        <end position="22"/>
    </location>
</feature>
<evidence type="ECO:0000313" key="2">
    <source>
        <dbReference type="EMBL" id="CAF1955271.1"/>
    </source>
</evidence>
<dbReference type="EMBL" id="CAJOBI010315183">
    <property type="protein sequence ID" value="CAF5175642.1"/>
    <property type="molecule type" value="Genomic_DNA"/>
</dbReference>
<gene>
    <name evidence="2" type="ORF">MBJ925_LOCUS6088</name>
    <name evidence="3" type="ORF">SMN809_LOCUS67343</name>
</gene>
<sequence length="101" mass="11890">MVSTYNLLFITVLFFVMMQMNSSTIVDGSYSLLMEKDNNDEQEHHDNGYPEYLQQHSAHLQSPSASFKDLLNKNFGSQNFYSTKRESFGRKHHWDAFFGRR</sequence>
<dbReference type="Proteomes" id="UP000663824">
    <property type="component" value="Unassembled WGS sequence"/>
</dbReference>
<organism evidence="2 4">
    <name type="scientific">Rotaria magnacalcarata</name>
    <dbReference type="NCBI Taxonomy" id="392030"/>
    <lineage>
        <taxon>Eukaryota</taxon>
        <taxon>Metazoa</taxon>
        <taxon>Spiralia</taxon>
        <taxon>Gnathifera</taxon>
        <taxon>Rotifera</taxon>
        <taxon>Eurotatoria</taxon>
        <taxon>Bdelloidea</taxon>
        <taxon>Philodinida</taxon>
        <taxon>Philodinidae</taxon>
        <taxon>Rotaria</taxon>
    </lineage>
</organism>